<feature type="transmembrane region" description="Helical" evidence="1">
    <location>
        <begin position="132"/>
        <end position="153"/>
    </location>
</feature>
<keyword evidence="1" id="KW-1133">Transmembrane helix</keyword>
<dbReference type="EMBL" id="MU002586">
    <property type="protein sequence ID" value="KAF2785984.1"/>
    <property type="molecule type" value="Genomic_DNA"/>
</dbReference>
<evidence type="ECO:0008006" key="4">
    <source>
        <dbReference type="Google" id="ProtNLM"/>
    </source>
</evidence>
<keyword evidence="1" id="KW-0472">Membrane</keyword>
<feature type="transmembrane region" description="Helical" evidence="1">
    <location>
        <begin position="59"/>
        <end position="80"/>
    </location>
</feature>
<proteinExistence type="predicted"/>
<accession>A0A6A6WPZ3</accession>
<sequence length="162" mass="17539">MPLATSVPLVLLAFISLYGISLSYKTITRLRAYEQQSEKAAEWSTTAAERLHKTRTTQAGAAITLSLSALASLSLLTPLLAAPRSALPLAVLNTALLTASRVHMQRFWNKRVQTQIPFVEKFNRAVKGSEELVTVLQLLALGWAAAGVLGWVAGNWRVAVLG</sequence>
<evidence type="ECO:0000313" key="3">
    <source>
        <dbReference type="Proteomes" id="UP000799757"/>
    </source>
</evidence>
<protein>
    <recommendedName>
        <fullName evidence="4">DUF1772-domain-containing protein</fullName>
    </recommendedName>
</protein>
<evidence type="ECO:0000256" key="1">
    <source>
        <dbReference type="SAM" id="Phobius"/>
    </source>
</evidence>
<organism evidence="2 3">
    <name type="scientific">Melanomma pulvis-pyrius CBS 109.77</name>
    <dbReference type="NCBI Taxonomy" id="1314802"/>
    <lineage>
        <taxon>Eukaryota</taxon>
        <taxon>Fungi</taxon>
        <taxon>Dikarya</taxon>
        <taxon>Ascomycota</taxon>
        <taxon>Pezizomycotina</taxon>
        <taxon>Dothideomycetes</taxon>
        <taxon>Pleosporomycetidae</taxon>
        <taxon>Pleosporales</taxon>
        <taxon>Melanommataceae</taxon>
        <taxon>Melanomma</taxon>
    </lineage>
</organism>
<evidence type="ECO:0000313" key="2">
    <source>
        <dbReference type="EMBL" id="KAF2785984.1"/>
    </source>
</evidence>
<dbReference type="OrthoDB" id="5405107at2759"/>
<keyword evidence="3" id="KW-1185">Reference proteome</keyword>
<dbReference type="AlphaFoldDB" id="A0A6A6WPZ3"/>
<dbReference type="Proteomes" id="UP000799757">
    <property type="component" value="Unassembled WGS sequence"/>
</dbReference>
<name>A0A6A6WPZ3_9PLEO</name>
<keyword evidence="1" id="KW-0812">Transmembrane</keyword>
<feature type="transmembrane region" description="Helical" evidence="1">
    <location>
        <begin position="6"/>
        <end position="24"/>
    </location>
</feature>
<reference evidence="2" key="1">
    <citation type="journal article" date="2020" name="Stud. Mycol.">
        <title>101 Dothideomycetes genomes: a test case for predicting lifestyles and emergence of pathogens.</title>
        <authorList>
            <person name="Haridas S."/>
            <person name="Albert R."/>
            <person name="Binder M."/>
            <person name="Bloem J."/>
            <person name="Labutti K."/>
            <person name="Salamov A."/>
            <person name="Andreopoulos B."/>
            <person name="Baker S."/>
            <person name="Barry K."/>
            <person name="Bills G."/>
            <person name="Bluhm B."/>
            <person name="Cannon C."/>
            <person name="Castanera R."/>
            <person name="Culley D."/>
            <person name="Daum C."/>
            <person name="Ezra D."/>
            <person name="Gonzalez J."/>
            <person name="Henrissat B."/>
            <person name="Kuo A."/>
            <person name="Liang C."/>
            <person name="Lipzen A."/>
            <person name="Lutzoni F."/>
            <person name="Magnuson J."/>
            <person name="Mondo S."/>
            <person name="Nolan M."/>
            <person name="Ohm R."/>
            <person name="Pangilinan J."/>
            <person name="Park H.-J."/>
            <person name="Ramirez L."/>
            <person name="Alfaro M."/>
            <person name="Sun H."/>
            <person name="Tritt A."/>
            <person name="Yoshinaga Y."/>
            <person name="Zwiers L.-H."/>
            <person name="Turgeon B."/>
            <person name="Goodwin S."/>
            <person name="Spatafora J."/>
            <person name="Crous P."/>
            <person name="Grigoriev I."/>
        </authorList>
    </citation>
    <scope>NUCLEOTIDE SEQUENCE</scope>
    <source>
        <strain evidence="2">CBS 109.77</strain>
    </source>
</reference>
<gene>
    <name evidence="2" type="ORF">K505DRAFT_330658</name>
</gene>